<sequence precursor="true">MRCKGILKSTSAIFVFFFLAAPLLAQKRGKEKEPELTATPQEIRKVVQKTQRQALPDLPPIPEMTPENTLNLDLSTGGRVVIQLRPDKAPKSVERIKTLVREGFYNGLRFHRVIEGFMAQTGDPKGDGSGGSSLPNLPAEFNDMPHVRGEVSMARAQEKDSANSQFFIVYQPTFSLDGEYTPIGRVVSGMEYVDAVEKGEPPAHPSIIVRASIGSDKIHPPTTEEVKAAVEKQEAINLAEQQKQEEEVRRNAMRSLLAKSRAASANAEPPAASGQSH</sequence>
<evidence type="ECO:0000256" key="4">
    <source>
        <dbReference type="RuleBase" id="RU363019"/>
    </source>
</evidence>
<evidence type="ECO:0000313" key="8">
    <source>
        <dbReference type="Proteomes" id="UP000001494"/>
    </source>
</evidence>
<dbReference type="PROSITE" id="PS00170">
    <property type="entry name" value="CSA_PPIASE_1"/>
    <property type="match status" value="1"/>
</dbReference>
<comment type="catalytic activity">
    <reaction evidence="4">
        <text>[protein]-peptidylproline (omega=180) = [protein]-peptidylproline (omega=0)</text>
        <dbReference type="Rhea" id="RHEA:16237"/>
        <dbReference type="Rhea" id="RHEA-COMP:10747"/>
        <dbReference type="Rhea" id="RHEA-COMP:10748"/>
        <dbReference type="ChEBI" id="CHEBI:83833"/>
        <dbReference type="ChEBI" id="CHEBI:83834"/>
        <dbReference type="EC" id="5.2.1.8"/>
    </reaction>
</comment>
<dbReference type="PANTHER" id="PTHR45625:SF4">
    <property type="entry name" value="PEPTIDYLPROLYL ISOMERASE DOMAIN AND WD REPEAT-CONTAINING PROTEIN 1"/>
    <property type="match status" value="1"/>
</dbReference>
<reference evidence="7 8" key="1">
    <citation type="journal article" date="2011" name="J. Bacteriol.">
        <title>Genome sequence of the ethanol-producing Zymomonas mobilis subsp. mobilis lectotype strain ATCC 10988.</title>
        <authorList>
            <person name="Pappas K.M."/>
            <person name="Kouvelis V.N."/>
            <person name="Saunders E."/>
            <person name="Brettin T.S."/>
            <person name="Bruce D."/>
            <person name="Detter C."/>
            <person name="Balakireva M."/>
            <person name="Han C.S."/>
            <person name="Savvakis G."/>
            <person name="Kyrpides N.C."/>
            <person name="Typas M.A."/>
        </authorList>
    </citation>
    <scope>NUCLEOTIDE SEQUENCE [LARGE SCALE GENOMIC DNA]</scope>
    <source>
        <strain evidence="8">ATCC 10988 / DSM 424 / CCUG 17860 / LMG 404 / NCIMB 8938 / NRRL B-806 / ZM1</strain>
    </source>
</reference>
<dbReference type="HOGENOM" id="CLU_012062_16_6_5"/>
<gene>
    <name evidence="7" type="ordered locus">Zmob_0443</name>
</gene>
<dbReference type="KEGG" id="zmm:Zmob_0443"/>
<dbReference type="PROSITE" id="PS50072">
    <property type="entry name" value="CSA_PPIASE_2"/>
    <property type="match status" value="1"/>
</dbReference>
<evidence type="ECO:0000313" key="7">
    <source>
        <dbReference type="EMBL" id="AEH62290.1"/>
    </source>
</evidence>
<dbReference type="AlphaFoldDB" id="A0A0H3G596"/>
<dbReference type="InterPro" id="IPR002130">
    <property type="entry name" value="Cyclophilin-type_PPIase_dom"/>
</dbReference>
<dbReference type="GO" id="GO:0003755">
    <property type="term" value="F:peptidyl-prolyl cis-trans isomerase activity"/>
    <property type="evidence" value="ECO:0007669"/>
    <property type="project" value="UniProtKB-UniRule"/>
</dbReference>
<keyword evidence="2 4" id="KW-0697">Rotamase</keyword>
<dbReference type="Gene3D" id="2.40.100.10">
    <property type="entry name" value="Cyclophilin-like"/>
    <property type="match status" value="1"/>
</dbReference>
<dbReference type="InterPro" id="IPR020892">
    <property type="entry name" value="Cyclophilin-type_PPIase_CS"/>
</dbReference>
<comment type="similarity">
    <text evidence="1 4">Belongs to the cyclophilin-type PPIase family.</text>
</comment>
<dbReference type="InterPro" id="IPR029000">
    <property type="entry name" value="Cyclophilin-like_dom_sf"/>
</dbReference>
<dbReference type="eggNOG" id="COG0652">
    <property type="taxonomic scope" value="Bacteria"/>
</dbReference>
<dbReference type="RefSeq" id="WP_014500517.1">
    <property type="nucleotide sequence ID" value="NC_017262.1"/>
</dbReference>
<feature type="domain" description="PPIase cyclophilin-type" evidence="6">
    <location>
        <begin position="78"/>
        <end position="198"/>
    </location>
</feature>
<feature type="compositionally biased region" description="Low complexity" evidence="5">
    <location>
        <begin position="253"/>
        <end position="277"/>
    </location>
</feature>
<dbReference type="EC" id="5.2.1.8" evidence="4"/>
<dbReference type="PANTHER" id="PTHR45625">
    <property type="entry name" value="PEPTIDYL-PROLYL CIS-TRANS ISOMERASE-RELATED"/>
    <property type="match status" value="1"/>
</dbReference>
<dbReference type="InterPro" id="IPR044666">
    <property type="entry name" value="Cyclophilin_A-like"/>
</dbReference>
<name>A0A0H3G596_ZYMMA</name>
<comment type="function">
    <text evidence="4">PPIases accelerate the folding of proteins. It catalyzes the cis-trans isomerization of proline imidic peptide bonds in oligopeptides.</text>
</comment>
<evidence type="ECO:0000256" key="2">
    <source>
        <dbReference type="ARBA" id="ARBA00023110"/>
    </source>
</evidence>
<evidence type="ECO:0000256" key="3">
    <source>
        <dbReference type="ARBA" id="ARBA00023235"/>
    </source>
</evidence>
<evidence type="ECO:0000259" key="6">
    <source>
        <dbReference type="PROSITE" id="PS50072"/>
    </source>
</evidence>
<feature type="region of interest" description="Disordered" evidence="5">
    <location>
        <begin position="240"/>
        <end position="277"/>
    </location>
</feature>
<dbReference type="Proteomes" id="UP000001494">
    <property type="component" value="Chromosome"/>
</dbReference>
<dbReference type="GO" id="GO:0006457">
    <property type="term" value="P:protein folding"/>
    <property type="evidence" value="ECO:0007669"/>
    <property type="project" value="InterPro"/>
</dbReference>
<dbReference type="PRINTS" id="PR00153">
    <property type="entry name" value="CSAPPISMRASE"/>
</dbReference>
<dbReference type="OrthoDB" id="9807797at2"/>
<dbReference type="Pfam" id="PF00160">
    <property type="entry name" value="Pro_isomerase"/>
    <property type="match status" value="1"/>
</dbReference>
<dbReference type="EMBL" id="CP002850">
    <property type="protein sequence ID" value="AEH62290.1"/>
    <property type="molecule type" value="Genomic_DNA"/>
</dbReference>
<keyword evidence="3 4" id="KW-0413">Isomerase</keyword>
<dbReference type="SUPFAM" id="SSF50891">
    <property type="entry name" value="Cyclophilin-like"/>
    <property type="match status" value="1"/>
</dbReference>
<protein>
    <recommendedName>
        <fullName evidence="4">Peptidyl-prolyl cis-trans isomerase</fullName>
        <shortName evidence="4">PPIase</shortName>
        <ecNumber evidence="4">5.2.1.8</ecNumber>
    </recommendedName>
</protein>
<dbReference type="CDD" id="cd00317">
    <property type="entry name" value="cyclophilin"/>
    <property type="match status" value="1"/>
</dbReference>
<evidence type="ECO:0000256" key="1">
    <source>
        <dbReference type="ARBA" id="ARBA00007365"/>
    </source>
</evidence>
<organism evidence="7 8">
    <name type="scientific">Zymomonas mobilis subsp. mobilis (strain ATCC 10988 / DSM 424 / LMG 404 / NCIMB 8938 / NRRL B-806 / ZM1)</name>
    <dbReference type="NCBI Taxonomy" id="555217"/>
    <lineage>
        <taxon>Bacteria</taxon>
        <taxon>Pseudomonadati</taxon>
        <taxon>Pseudomonadota</taxon>
        <taxon>Alphaproteobacteria</taxon>
        <taxon>Sphingomonadales</taxon>
        <taxon>Zymomonadaceae</taxon>
        <taxon>Zymomonas</taxon>
    </lineage>
</organism>
<proteinExistence type="inferred from homology"/>
<evidence type="ECO:0000256" key="5">
    <source>
        <dbReference type="SAM" id="MobiDB-lite"/>
    </source>
</evidence>
<accession>A0A0H3G596</accession>